<keyword evidence="1" id="KW-0472">Membrane</keyword>
<feature type="transmembrane region" description="Helical" evidence="1">
    <location>
        <begin position="103"/>
        <end position="122"/>
    </location>
</feature>
<comment type="caution">
    <text evidence="2">The sequence shown here is derived from an EMBL/GenBank/DDBJ whole genome shotgun (WGS) entry which is preliminary data.</text>
</comment>
<proteinExistence type="predicted"/>
<keyword evidence="1" id="KW-0812">Transmembrane</keyword>
<gene>
    <name evidence="2" type="ORF">G5C51_04080</name>
</gene>
<evidence type="ECO:0000313" key="2">
    <source>
        <dbReference type="EMBL" id="NGN63085.1"/>
    </source>
</evidence>
<dbReference type="EMBL" id="JAAKZV010000009">
    <property type="protein sequence ID" value="NGN63085.1"/>
    <property type="molecule type" value="Genomic_DNA"/>
</dbReference>
<dbReference type="AlphaFoldDB" id="A0A6G4TSX2"/>
<sequence>MDLKAITNSGKSKQETSEELMAAYREAPGISCLPTVAPFLYSPLAFCAVLGLCRLAGLPFELSGLWAGLLAYAVCSVTALLTVAPKLVRRKPGTLLGGARYRLAGYLAVLAILASAAARLPGVELANGPGWRQAVTLAVLAGAYHLPDYPYVFASARRDVPLRLALSAVKLLAICWLGGFLDLRFQVSFSAGVLLFAALTAVSWPLQRLWARSVRTAFRDALPADSEAE</sequence>
<dbReference type="Proteomes" id="UP000481583">
    <property type="component" value="Unassembled WGS sequence"/>
</dbReference>
<organism evidence="2 3">
    <name type="scientific">Streptomyces coryli</name>
    <dbReference type="NCBI Taxonomy" id="1128680"/>
    <lineage>
        <taxon>Bacteria</taxon>
        <taxon>Bacillati</taxon>
        <taxon>Actinomycetota</taxon>
        <taxon>Actinomycetes</taxon>
        <taxon>Kitasatosporales</taxon>
        <taxon>Streptomycetaceae</taxon>
        <taxon>Streptomyces</taxon>
    </lineage>
</organism>
<protein>
    <submittedName>
        <fullName evidence="2">Uncharacterized protein</fullName>
    </submittedName>
</protein>
<feature type="transmembrane region" description="Helical" evidence="1">
    <location>
        <begin position="63"/>
        <end position="83"/>
    </location>
</feature>
<keyword evidence="1" id="KW-1133">Transmembrane helix</keyword>
<evidence type="ECO:0000256" key="1">
    <source>
        <dbReference type="SAM" id="Phobius"/>
    </source>
</evidence>
<reference evidence="2 3" key="1">
    <citation type="submission" date="2020-02" db="EMBL/GenBank/DDBJ databases">
        <title>Whole-genome analyses of novel actinobacteria.</title>
        <authorList>
            <person name="Sahin N."/>
        </authorList>
    </citation>
    <scope>NUCLEOTIDE SEQUENCE [LARGE SCALE GENOMIC DNA]</scope>
    <source>
        <strain evidence="2 3">A7024</strain>
    </source>
</reference>
<evidence type="ECO:0000313" key="3">
    <source>
        <dbReference type="Proteomes" id="UP000481583"/>
    </source>
</evidence>
<accession>A0A6G4TSX2</accession>
<feature type="transmembrane region" description="Helical" evidence="1">
    <location>
        <begin position="134"/>
        <end position="152"/>
    </location>
</feature>
<feature type="transmembrane region" description="Helical" evidence="1">
    <location>
        <begin position="187"/>
        <end position="206"/>
    </location>
</feature>
<feature type="transmembrane region" description="Helical" evidence="1">
    <location>
        <begin position="164"/>
        <end position="181"/>
    </location>
</feature>
<name>A0A6G4TSX2_9ACTN</name>
<feature type="transmembrane region" description="Helical" evidence="1">
    <location>
        <begin position="39"/>
        <end position="57"/>
    </location>
</feature>
<keyword evidence="3" id="KW-1185">Reference proteome</keyword>